<dbReference type="Proteomes" id="UP000790377">
    <property type="component" value="Unassembled WGS sequence"/>
</dbReference>
<proteinExistence type="predicted"/>
<dbReference type="EMBL" id="MU267744">
    <property type="protein sequence ID" value="KAH7909730.1"/>
    <property type="molecule type" value="Genomic_DNA"/>
</dbReference>
<keyword evidence="2" id="KW-1185">Reference proteome</keyword>
<feature type="non-terminal residue" evidence="1">
    <location>
        <position position="159"/>
    </location>
</feature>
<comment type="caution">
    <text evidence="1">The sequence shown here is derived from an EMBL/GenBank/DDBJ whole genome shotgun (WGS) entry which is preliminary data.</text>
</comment>
<gene>
    <name evidence="1" type="ORF">BJ138DRAFT_971468</name>
</gene>
<feature type="non-terminal residue" evidence="1">
    <location>
        <position position="1"/>
    </location>
</feature>
<name>A0ACB8A9J6_9AGAM</name>
<protein>
    <submittedName>
        <fullName evidence="1">Uncharacterized protein</fullName>
    </submittedName>
</protein>
<evidence type="ECO:0000313" key="1">
    <source>
        <dbReference type="EMBL" id="KAH7909730.1"/>
    </source>
</evidence>
<accession>A0ACB8A9J6</accession>
<sequence length="159" mass="17832">KTDNTSWVYYNIQKFLFEALCIVSVARPSLEHHWESKQDDILWKEHRDRIVMAINNGNVTAGLALTTSAVFLTTAPPLNSMVDYITQASYILLLGAFAHSLGSLLMGIAVVTIYNSCDRKWSRDVLMSNRFRVCSILLLIAFPTLSLGFSLLCLMSGRL</sequence>
<reference evidence="1" key="1">
    <citation type="journal article" date="2021" name="New Phytol.">
        <title>Evolutionary innovations through gain and loss of genes in the ectomycorrhizal Boletales.</title>
        <authorList>
            <person name="Wu G."/>
            <person name="Miyauchi S."/>
            <person name="Morin E."/>
            <person name="Kuo A."/>
            <person name="Drula E."/>
            <person name="Varga T."/>
            <person name="Kohler A."/>
            <person name="Feng B."/>
            <person name="Cao Y."/>
            <person name="Lipzen A."/>
            <person name="Daum C."/>
            <person name="Hundley H."/>
            <person name="Pangilinan J."/>
            <person name="Johnson J."/>
            <person name="Barry K."/>
            <person name="LaButti K."/>
            <person name="Ng V."/>
            <person name="Ahrendt S."/>
            <person name="Min B."/>
            <person name="Choi I.G."/>
            <person name="Park H."/>
            <person name="Plett J.M."/>
            <person name="Magnuson J."/>
            <person name="Spatafora J.W."/>
            <person name="Nagy L.G."/>
            <person name="Henrissat B."/>
            <person name="Grigoriev I.V."/>
            <person name="Yang Z.L."/>
            <person name="Xu J."/>
            <person name="Martin F.M."/>
        </authorList>
    </citation>
    <scope>NUCLEOTIDE SEQUENCE</scope>
    <source>
        <strain evidence="1">ATCC 28755</strain>
    </source>
</reference>
<evidence type="ECO:0000313" key="2">
    <source>
        <dbReference type="Proteomes" id="UP000790377"/>
    </source>
</evidence>
<organism evidence="1 2">
    <name type="scientific">Hygrophoropsis aurantiaca</name>
    <dbReference type="NCBI Taxonomy" id="72124"/>
    <lineage>
        <taxon>Eukaryota</taxon>
        <taxon>Fungi</taxon>
        <taxon>Dikarya</taxon>
        <taxon>Basidiomycota</taxon>
        <taxon>Agaricomycotina</taxon>
        <taxon>Agaricomycetes</taxon>
        <taxon>Agaricomycetidae</taxon>
        <taxon>Boletales</taxon>
        <taxon>Coniophorineae</taxon>
        <taxon>Hygrophoropsidaceae</taxon>
        <taxon>Hygrophoropsis</taxon>
    </lineage>
</organism>